<sequence length="179" mass="19695">MAKAVELRLKMLVQPLTQLGRQPCTGGDGSQTTANTPGRYTGDHRKAAFAPLRLTEEDMCIMCLLRKASSVLLQKEIVNDAIVSTLNASFHNFDGRVRQKLKSESARDQGTSTGGAKREPHRNIAAAWAGPGPRHAADTVTSGMQTFVLDVELRRPGRPIEQLCLISMTSELQFLWCQF</sequence>
<proteinExistence type="predicted"/>
<dbReference type="InParanoid" id="A0A1J7JHH9"/>
<evidence type="ECO:0000256" key="1">
    <source>
        <dbReference type="SAM" id="MobiDB-lite"/>
    </source>
</evidence>
<keyword evidence="3" id="KW-1185">Reference proteome</keyword>
<reference evidence="2 3" key="1">
    <citation type="submission" date="2016-10" db="EMBL/GenBank/DDBJ databases">
        <title>Draft genome sequence of Coniochaeta ligniaria NRRL30616, a lignocellulolytic fungus for bioabatement of inhibitors in plant biomass hydrolysates.</title>
        <authorList>
            <consortium name="DOE Joint Genome Institute"/>
            <person name="Jimenez D.J."/>
            <person name="Hector R.E."/>
            <person name="Riley R."/>
            <person name="Sun H."/>
            <person name="Grigoriev I.V."/>
            <person name="Van Elsas J.D."/>
            <person name="Nichols N.N."/>
        </authorList>
    </citation>
    <scope>NUCLEOTIDE SEQUENCE [LARGE SCALE GENOMIC DNA]</scope>
    <source>
        <strain evidence="2 3">NRRL 30616</strain>
    </source>
</reference>
<feature type="region of interest" description="Disordered" evidence="1">
    <location>
        <begin position="20"/>
        <end position="42"/>
    </location>
</feature>
<protein>
    <submittedName>
        <fullName evidence="2">Uncharacterized protein</fullName>
    </submittedName>
</protein>
<dbReference type="EMBL" id="KV875098">
    <property type="protein sequence ID" value="OIW29200.1"/>
    <property type="molecule type" value="Genomic_DNA"/>
</dbReference>
<dbReference type="Proteomes" id="UP000182658">
    <property type="component" value="Unassembled WGS sequence"/>
</dbReference>
<feature type="region of interest" description="Disordered" evidence="1">
    <location>
        <begin position="100"/>
        <end position="119"/>
    </location>
</feature>
<gene>
    <name evidence="2" type="ORF">CONLIGDRAFT_645327</name>
</gene>
<name>A0A1J7JHH9_9PEZI</name>
<dbReference type="AlphaFoldDB" id="A0A1J7JHH9"/>
<evidence type="ECO:0000313" key="3">
    <source>
        <dbReference type="Proteomes" id="UP000182658"/>
    </source>
</evidence>
<accession>A0A1J7JHH9</accession>
<evidence type="ECO:0000313" key="2">
    <source>
        <dbReference type="EMBL" id="OIW29200.1"/>
    </source>
</evidence>
<organism evidence="2 3">
    <name type="scientific">Coniochaeta ligniaria NRRL 30616</name>
    <dbReference type="NCBI Taxonomy" id="1408157"/>
    <lineage>
        <taxon>Eukaryota</taxon>
        <taxon>Fungi</taxon>
        <taxon>Dikarya</taxon>
        <taxon>Ascomycota</taxon>
        <taxon>Pezizomycotina</taxon>
        <taxon>Sordariomycetes</taxon>
        <taxon>Sordariomycetidae</taxon>
        <taxon>Coniochaetales</taxon>
        <taxon>Coniochaetaceae</taxon>
        <taxon>Coniochaeta</taxon>
    </lineage>
</organism>